<proteinExistence type="predicted"/>
<feature type="transmembrane region" description="Helical" evidence="5">
    <location>
        <begin position="176"/>
        <end position="196"/>
    </location>
</feature>
<protein>
    <submittedName>
        <fullName evidence="7">MFS transporter</fullName>
    </submittedName>
</protein>
<dbReference type="AlphaFoldDB" id="A0A255GKT6"/>
<feature type="transmembrane region" description="Helical" evidence="5">
    <location>
        <begin position="406"/>
        <end position="433"/>
    </location>
</feature>
<dbReference type="Gene3D" id="1.20.1720.10">
    <property type="entry name" value="Multidrug resistance protein D"/>
    <property type="match status" value="1"/>
</dbReference>
<feature type="transmembrane region" description="Helical" evidence="5">
    <location>
        <begin position="372"/>
        <end position="394"/>
    </location>
</feature>
<feature type="transmembrane region" description="Helical" evidence="5">
    <location>
        <begin position="145"/>
        <end position="170"/>
    </location>
</feature>
<evidence type="ECO:0000256" key="5">
    <source>
        <dbReference type="SAM" id="Phobius"/>
    </source>
</evidence>
<evidence type="ECO:0000313" key="8">
    <source>
        <dbReference type="Proteomes" id="UP000215896"/>
    </source>
</evidence>
<reference evidence="7 8" key="1">
    <citation type="submission" date="2017-07" db="EMBL/GenBank/DDBJ databases">
        <title>Draft whole genome sequences of clinical Proprionibacteriaceae strains.</title>
        <authorList>
            <person name="Bernier A.-M."/>
            <person name="Bernard K."/>
            <person name="Domingo M.-C."/>
        </authorList>
    </citation>
    <scope>NUCLEOTIDE SEQUENCE [LARGE SCALE GENOMIC DNA]</scope>
    <source>
        <strain evidence="7 8">NML 030167</strain>
    </source>
</reference>
<dbReference type="InterPro" id="IPR011701">
    <property type="entry name" value="MFS"/>
</dbReference>
<evidence type="ECO:0000256" key="4">
    <source>
        <dbReference type="ARBA" id="ARBA00023136"/>
    </source>
</evidence>
<keyword evidence="8" id="KW-1185">Reference proteome</keyword>
<feature type="transmembrane region" description="Helical" evidence="5">
    <location>
        <begin position="208"/>
        <end position="231"/>
    </location>
</feature>
<feature type="transmembrane region" description="Helical" evidence="5">
    <location>
        <begin position="445"/>
        <end position="465"/>
    </location>
</feature>
<comment type="caution">
    <text evidence="7">The sequence shown here is derived from an EMBL/GenBank/DDBJ whole genome shotgun (WGS) entry which is preliminary data.</text>
</comment>
<feature type="transmembrane region" description="Helical" evidence="5">
    <location>
        <begin position="56"/>
        <end position="79"/>
    </location>
</feature>
<feature type="transmembrane region" description="Helical" evidence="5">
    <location>
        <begin position="269"/>
        <end position="292"/>
    </location>
</feature>
<gene>
    <name evidence="7" type="ORF">CGZ94_04515</name>
</gene>
<organism evidence="7 8">
    <name type="scientific">Enemella evansiae</name>
    <dbReference type="NCBI Taxonomy" id="2016499"/>
    <lineage>
        <taxon>Bacteria</taxon>
        <taxon>Bacillati</taxon>
        <taxon>Actinomycetota</taxon>
        <taxon>Actinomycetes</taxon>
        <taxon>Propionibacteriales</taxon>
        <taxon>Propionibacteriaceae</taxon>
        <taxon>Enemella</taxon>
    </lineage>
</organism>
<dbReference type="GO" id="GO:0005886">
    <property type="term" value="C:plasma membrane"/>
    <property type="evidence" value="ECO:0007669"/>
    <property type="project" value="UniProtKB-SubCell"/>
</dbReference>
<keyword evidence="4 5" id="KW-0472">Membrane</keyword>
<feature type="transmembrane region" description="Helical" evidence="5">
    <location>
        <begin position="21"/>
        <end position="44"/>
    </location>
</feature>
<comment type="subcellular location">
    <subcellularLocation>
        <location evidence="1">Cell membrane</location>
        <topology evidence="1">Multi-pass membrane protein</topology>
    </subcellularLocation>
</comment>
<dbReference type="Pfam" id="PF07690">
    <property type="entry name" value="MFS_1"/>
    <property type="match status" value="1"/>
</dbReference>
<dbReference type="EMBL" id="NMVO01000003">
    <property type="protein sequence ID" value="OYO16448.1"/>
    <property type="molecule type" value="Genomic_DNA"/>
</dbReference>
<dbReference type="SUPFAM" id="SSF103473">
    <property type="entry name" value="MFS general substrate transporter"/>
    <property type="match status" value="1"/>
</dbReference>
<feature type="transmembrane region" description="Helical" evidence="5">
    <location>
        <begin position="346"/>
        <end position="366"/>
    </location>
</feature>
<feature type="transmembrane region" description="Helical" evidence="5">
    <location>
        <begin position="237"/>
        <end position="257"/>
    </location>
</feature>
<feature type="transmembrane region" description="Helical" evidence="5">
    <location>
        <begin position="120"/>
        <end position="138"/>
    </location>
</feature>
<keyword evidence="2 5" id="KW-0812">Transmembrane</keyword>
<dbReference type="GO" id="GO:0022857">
    <property type="term" value="F:transmembrane transporter activity"/>
    <property type="evidence" value="ECO:0007669"/>
    <property type="project" value="InterPro"/>
</dbReference>
<name>A0A255GKT6_9ACTN</name>
<dbReference type="InterPro" id="IPR020846">
    <property type="entry name" value="MFS_dom"/>
</dbReference>
<dbReference type="PANTHER" id="PTHR42718:SF39">
    <property type="entry name" value="ACTINORHODIN TRANSPORTER-RELATED"/>
    <property type="match status" value="1"/>
</dbReference>
<evidence type="ECO:0000256" key="3">
    <source>
        <dbReference type="ARBA" id="ARBA00022989"/>
    </source>
</evidence>
<dbReference type="OrthoDB" id="102502at2"/>
<dbReference type="Gene3D" id="1.20.1250.20">
    <property type="entry name" value="MFS general substrate transporter like domains"/>
    <property type="match status" value="1"/>
</dbReference>
<dbReference type="PROSITE" id="PS50850">
    <property type="entry name" value="MFS"/>
    <property type="match status" value="1"/>
</dbReference>
<accession>A0A255GKT6</accession>
<feature type="transmembrane region" description="Helical" evidence="5">
    <location>
        <begin position="91"/>
        <end position="114"/>
    </location>
</feature>
<dbReference type="Proteomes" id="UP000215896">
    <property type="component" value="Unassembled WGS sequence"/>
</dbReference>
<feature type="domain" description="Major facilitator superfamily (MFS) profile" evidence="6">
    <location>
        <begin position="22"/>
        <end position="473"/>
    </location>
</feature>
<evidence type="ECO:0000256" key="1">
    <source>
        <dbReference type="ARBA" id="ARBA00004651"/>
    </source>
</evidence>
<evidence type="ECO:0000313" key="7">
    <source>
        <dbReference type="EMBL" id="OYO16448.1"/>
    </source>
</evidence>
<feature type="transmembrane region" description="Helical" evidence="5">
    <location>
        <begin position="312"/>
        <end position="334"/>
    </location>
</feature>
<keyword evidence="3 5" id="KW-1133">Transmembrane helix</keyword>
<evidence type="ECO:0000256" key="2">
    <source>
        <dbReference type="ARBA" id="ARBA00022692"/>
    </source>
</evidence>
<evidence type="ECO:0000259" key="6">
    <source>
        <dbReference type="PROSITE" id="PS50850"/>
    </source>
</evidence>
<sequence length="481" mass="48572">MGTVFLAPVIGVRVGVMSRVLSVWPLYAAAFLATFQLSLANISVPDIRHSLGTGPAGLSLVVGAFTAAFAAGLVTAGHLGDRLGRRRLFRIGLAGVVLATVAAAVAPGIGLLLVARAAQGLASAVMMPQILATIQAMLTGADRALAVAVFSAASGVGTVAGQLVGGAVIVALPAGFGWRGALLTGAVVAAAAYLGGAKLPDTRSAHPARIDPVGSMLLAAALLVLVVALSLGPTAGWAVWDLGLLGLAVVLLIALILHQRWAARTDRPAVLPAAVLALPPVWIGMTMALVFFSGFGAFMYDFALFTQGSLGLNAFGSGLATGLFALAFVTGSITSTRMIARFGGRTMVIGAVLQGLSLIAVGVVSWAQVSGWVWWFQLIGVVLGFAQSWMFAPLVGAVMQAVPDRVAGLTGGLIATAQQAALGLGVAVFGGLYAQLGPVLGESRAFGAVAFIQVGLAVVFGTLAVRLLGAQNRVVAATVVE</sequence>
<dbReference type="PANTHER" id="PTHR42718">
    <property type="entry name" value="MAJOR FACILITATOR SUPERFAMILY MULTIDRUG TRANSPORTER MFSC"/>
    <property type="match status" value="1"/>
</dbReference>
<dbReference type="InterPro" id="IPR036259">
    <property type="entry name" value="MFS_trans_sf"/>
</dbReference>